<comment type="caution">
    <text evidence="1">The sequence shown here is derived from an EMBL/GenBank/DDBJ whole genome shotgun (WGS) entry which is preliminary data.</text>
</comment>
<gene>
    <name evidence="1" type="ORF">EVAR_87422_1</name>
</gene>
<keyword evidence="2" id="KW-1185">Reference proteome</keyword>
<name>A0A4C1XIW0_EUMVA</name>
<evidence type="ECO:0000313" key="2">
    <source>
        <dbReference type="Proteomes" id="UP000299102"/>
    </source>
</evidence>
<protein>
    <submittedName>
        <fullName evidence="1">Uncharacterized protein</fullName>
    </submittedName>
</protein>
<evidence type="ECO:0000313" key="1">
    <source>
        <dbReference type="EMBL" id="GBP63050.1"/>
    </source>
</evidence>
<dbReference type="Proteomes" id="UP000299102">
    <property type="component" value="Unassembled WGS sequence"/>
</dbReference>
<dbReference type="AlphaFoldDB" id="A0A4C1XIW0"/>
<reference evidence="1 2" key="1">
    <citation type="journal article" date="2019" name="Commun. Biol.">
        <title>The bagworm genome reveals a unique fibroin gene that provides high tensile strength.</title>
        <authorList>
            <person name="Kono N."/>
            <person name="Nakamura H."/>
            <person name="Ohtoshi R."/>
            <person name="Tomita M."/>
            <person name="Numata K."/>
            <person name="Arakawa K."/>
        </authorList>
    </citation>
    <scope>NUCLEOTIDE SEQUENCE [LARGE SCALE GENOMIC DNA]</scope>
</reference>
<accession>A0A4C1XIW0</accession>
<sequence>MKNLGQNLHLLIKKIRLLKRASLRVLRTRCGSVCALYKREFYFPTSSSITPLLLHQSTPSIKYSISTQEANNAIATPLELLVSMADDHLLSAD</sequence>
<proteinExistence type="predicted"/>
<dbReference type="EMBL" id="BGZK01000857">
    <property type="protein sequence ID" value="GBP63050.1"/>
    <property type="molecule type" value="Genomic_DNA"/>
</dbReference>
<organism evidence="1 2">
    <name type="scientific">Eumeta variegata</name>
    <name type="common">Bagworm moth</name>
    <name type="synonym">Eumeta japonica</name>
    <dbReference type="NCBI Taxonomy" id="151549"/>
    <lineage>
        <taxon>Eukaryota</taxon>
        <taxon>Metazoa</taxon>
        <taxon>Ecdysozoa</taxon>
        <taxon>Arthropoda</taxon>
        <taxon>Hexapoda</taxon>
        <taxon>Insecta</taxon>
        <taxon>Pterygota</taxon>
        <taxon>Neoptera</taxon>
        <taxon>Endopterygota</taxon>
        <taxon>Lepidoptera</taxon>
        <taxon>Glossata</taxon>
        <taxon>Ditrysia</taxon>
        <taxon>Tineoidea</taxon>
        <taxon>Psychidae</taxon>
        <taxon>Oiketicinae</taxon>
        <taxon>Eumeta</taxon>
    </lineage>
</organism>